<feature type="compositionally biased region" description="Low complexity" evidence="1">
    <location>
        <begin position="175"/>
        <end position="188"/>
    </location>
</feature>
<evidence type="ECO:0000313" key="3">
    <source>
        <dbReference type="Proteomes" id="UP001303760"/>
    </source>
</evidence>
<organism evidence="2 3">
    <name type="scientific">Achaetomium macrosporum</name>
    <dbReference type="NCBI Taxonomy" id="79813"/>
    <lineage>
        <taxon>Eukaryota</taxon>
        <taxon>Fungi</taxon>
        <taxon>Dikarya</taxon>
        <taxon>Ascomycota</taxon>
        <taxon>Pezizomycotina</taxon>
        <taxon>Sordariomycetes</taxon>
        <taxon>Sordariomycetidae</taxon>
        <taxon>Sordariales</taxon>
        <taxon>Chaetomiaceae</taxon>
        <taxon>Achaetomium</taxon>
    </lineage>
</organism>
<protein>
    <submittedName>
        <fullName evidence="2">Uncharacterized protein</fullName>
    </submittedName>
</protein>
<reference evidence="2" key="1">
    <citation type="journal article" date="2023" name="Mol. Phylogenet. Evol.">
        <title>Genome-scale phylogeny and comparative genomics of the fungal order Sordariales.</title>
        <authorList>
            <person name="Hensen N."/>
            <person name="Bonometti L."/>
            <person name="Westerberg I."/>
            <person name="Brannstrom I.O."/>
            <person name="Guillou S."/>
            <person name="Cros-Aarteil S."/>
            <person name="Calhoun S."/>
            <person name="Haridas S."/>
            <person name="Kuo A."/>
            <person name="Mondo S."/>
            <person name="Pangilinan J."/>
            <person name="Riley R."/>
            <person name="LaButti K."/>
            <person name="Andreopoulos B."/>
            <person name="Lipzen A."/>
            <person name="Chen C."/>
            <person name="Yan M."/>
            <person name="Daum C."/>
            <person name="Ng V."/>
            <person name="Clum A."/>
            <person name="Steindorff A."/>
            <person name="Ohm R.A."/>
            <person name="Martin F."/>
            <person name="Silar P."/>
            <person name="Natvig D.O."/>
            <person name="Lalanne C."/>
            <person name="Gautier V."/>
            <person name="Ament-Velasquez S.L."/>
            <person name="Kruys A."/>
            <person name="Hutchinson M.I."/>
            <person name="Powell A.J."/>
            <person name="Barry K."/>
            <person name="Miller A.N."/>
            <person name="Grigoriev I.V."/>
            <person name="Debuchy R."/>
            <person name="Gladieux P."/>
            <person name="Hiltunen Thoren M."/>
            <person name="Johannesson H."/>
        </authorList>
    </citation>
    <scope>NUCLEOTIDE SEQUENCE</scope>
    <source>
        <strain evidence="2">CBS 532.94</strain>
    </source>
</reference>
<feature type="compositionally biased region" description="Basic residues" evidence="1">
    <location>
        <begin position="214"/>
        <end position="226"/>
    </location>
</feature>
<feature type="compositionally biased region" description="Basic and acidic residues" evidence="1">
    <location>
        <begin position="191"/>
        <end position="207"/>
    </location>
</feature>
<dbReference type="AlphaFoldDB" id="A0AAN7HEI8"/>
<keyword evidence="3" id="KW-1185">Reference proteome</keyword>
<proteinExistence type="predicted"/>
<evidence type="ECO:0000256" key="1">
    <source>
        <dbReference type="SAM" id="MobiDB-lite"/>
    </source>
</evidence>
<feature type="compositionally biased region" description="Polar residues" evidence="1">
    <location>
        <begin position="154"/>
        <end position="167"/>
    </location>
</feature>
<sequence length="252" mass="27395">MSRVTPPPRYPVEQDCPIGLLDTWKVLADAEGKDVLWRCCQCGKRNIFERSITRCSEKLVPMPTFGDLPRCLHDRCAECRGIIPAVVAALPTPAEEQVTETSAASPEPAVQPQSEDNDALDDSSDTEGTSARSNIGSTFGMWPLPPTALDSEVAESSGNALDSQALSTPDPPFASQPASAAQEAAATPEPVPDRTESLADARPRSEEYYIIQHGTRRISRLSRTRPRSSSDNLYSALGFMSIQDETEEEETD</sequence>
<feature type="compositionally biased region" description="Polar residues" evidence="1">
    <location>
        <begin position="126"/>
        <end position="137"/>
    </location>
</feature>
<dbReference type="Proteomes" id="UP001303760">
    <property type="component" value="Unassembled WGS sequence"/>
</dbReference>
<feature type="compositionally biased region" description="Acidic residues" evidence="1">
    <location>
        <begin position="115"/>
        <end position="125"/>
    </location>
</feature>
<feature type="region of interest" description="Disordered" evidence="1">
    <location>
        <begin position="94"/>
        <end position="252"/>
    </location>
</feature>
<reference evidence="2" key="2">
    <citation type="submission" date="2023-05" db="EMBL/GenBank/DDBJ databases">
        <authorList>
            <consortium name="Lawrence Berkeley National Laboratory"/>
            <person name="Steindorff A."/>
            <person name="Hensen N."/>
            <person name="Bonometti L."/>
            <person name="Westerberg I."/>
            <person name="Brannstrom I.O."/>
            <person name="Guillou S."/>
            <person name="Cros-Aarteil S."/>
            <person name="Calhoun S."/>
            <person name="Haridas S."/>
            <person name="Kuo A."/>
            <person name="Mondo S."/>
            <person name="Pangilinan J."/>
            <person name="Riley R."/>
            <person name="Labutti K."/>
            <person name="Andreopoulos B."/>
            <person name="Lipzen A."/>
            <person name="Chen C."/>
            <person name="Yanf M."/>
            <person name="Daum C."/>
            <person name="Ng V."/>
            <person name="Clum A."/>
            <person name="Ohm R."/>
            <person name="Martin F."/>
            <person name="Silar P."/>
            <person name="Natvig D."/>
            <person name="Lalanne C."/>
            <person name="Gautier V."/>
            <person name="Ament-Velasquez S.L."/>
            <person name="Kruys A."/>
            <person name="Hutchinson M.I."/>
            <person name="Powell A.J."/>
            <person name="Barry K."/>
            <person name="Miller A.N."/>
            <person name="Grigoriev I.V."/>
            <person name="Debuchy R."/>
            <person name="Gladieux P."/>
            <person name="Thoren M.H."/>
            <person name="Johannesson H."/>
        </authorList>
    </citation>
    <scope>NUCLEOTIDE SEQUENCE</scope>
    <source>
        <strain evidence="2">CBS 532.94</strain>
    </source>
</reference>
<name>A0AAN7HEI8_9PEZI</name>
<evidence type="ECO:0000313" key="2">
    <source>
        <dbReference type="EMBL" id="KAK4238895.1"/>
    </source>
</evidence>
<comment type="caution">
    <text evidence="2">The sequence shown here is derived from an EMBL/GenBank/DDBJ whole genome shotgun (WGS) entry which is preliminary data.</text>
</comment>
<gene>
    <name evidence="2" type="ORF">C8A03DRAFT_33084</name>
</gene>
<dbReference type="EMBL" id="MU860080">
    <property type="protein sequence ID" value="KAK4238895.1"/>
    <property type="molecule type" value="Genomic_DNA"/>
</dbReference>
<accession>A0AAN7HEI8</accession>